<evidence type="ECO:0000313" key="2">
    <source>
        <dbReference type="EMBL" id="CAO80878.1"/>
    </source>
</evidence>
<evidence type="ECO:0000313" key="3">
    <source>
        <dbReference type="Proteomes" id="UP000002019"/>
    </source>
</evidence>
<accession>B0VHR3</accession>
<feature type="domain" description="Methyltransferase" evidence="1">
    <location>
        <begin position="273"/>
        <end position="364"/>
    </location>
</feature>
<gene>
    <name evidence="2" type="ordered locus">CLOAM1006</name>
</gene>
<dbReference type="KEGG" id="caci:CLOAM1006"/>
<dbReference type="EMBL" id="CU466930">
    <property type="protein sequence ID" value="CAO80878.1"/>
    <property type="molecule type" value="Genomic_DNA"/>
</dbReference>
<dbReference type="STRING" id="459349.CLOAM1006"/>
<organism evidence="2 3">
    <name type="scientific">Cloacimonas acidaminovorans (strain Evry)</name>
    <dbReference type="NCBI Taxonomy" id="459349"/>
    <lineage>
        <taxon>Bacteria</taxon>
        <taxon>Pseudomonadati</taxon>
        <taxon>Candidatus Cloacimonadota</taxon>
        <taxon>Candidatus Cloacimonadia</taxon>
        <taxon>Candidatus Cloacimonadales</taxon>
        <taxon>Candidatus Cloacimonadaceae</taxon>
        <taxon>Candidatus Cloacimonas</taxon>
    </lineage>
</organism>
<dbReference type="Gene3D" id="2.20.25.110">
    <property type="entry name" value="S-adenosyl-L-methionine-dependent methyltransferases"/>
    <property type="match status" value="1"/>
</dbReference>
<dbReference type="AlphaFoldDB" id="B0VHR3"/>
<dbReference type="SUPFAM" id="SSF53335">
    <property type="entry name" value="S-adenosyl-L-methionine-dependent methyltransferases"/>
    <property type="match status" value="1"/>
</dbReference>
<dbReference type="InterPro" id="IPR029063">
    <property type="entry name" value="SAM-dependent_MTases_sf"/>
</dbReference>
<reference evidence="2 3" key="1">
    <citation type="journal article" date="2008" name="J. Bacteriol.">
        <title>'Candidatus Cloacamonas acidaminovorans': genome sequence reconstruction provides a first glimpse of a new bacterial division.</title>
        <authorList>
            <person name="Pelletier E."/>
            <person name="Kreimeyer A."/>
            <person name="Bocs S."/>
            <person name="Rouy Z."/>
            <person name="Gyapay G."/>
            <person name="Chouari R."/>
            <person name="Riviere D."/>
            <person name="Ganesan A."/>
            <person name="Daegelen P."/>
            <person name="Sghir A."/>
            <person name="Cohen G.N."/>
            <person name="Medigue C."/>
            <person name="Weissenbach J."/>
            <person name="Le Paslier D."/>
        </authorList>
    </citation>
    <scope>NUCLEOTIDE SEQUENCE [LARGE SCALE GENOMIC DNA]</scope>
    <source>
        <strain evidence="3">Evry</strain>
    </source>
</reference>
<proteinExistence type="predicted"/>
<name>B0VHR3_CLOAI</name>
<dbReference type="eggNOG" id="COG2226">
    <property type="taxonomic scope" value="Bacteria"/>
</dbReference>
<dbReference type="Pfam" id="PF13649">
    <property type="entry name" value="Methyltransf_25"/>
    <property type="match status" value="1"/>
</dbReference>
<evidence type="ECO:0000259" key="1">
    <source>
        <dbReference type="Pfam" id="PF13649"/>
    </source>
</evidence>
<dbReference type="RefSeq" id="WP_015424736.1">
    <property type="nucleotide sequence ID" value="NC_020449.1"/>
</dbReference>
<sequence length="483" mass="56288">MDKTYRISIVTFFSKEVPLVIDACEFSPISKELELELICPSEDALKYKTDNLQLTGLNNINKLPVPTPQQICFFASPASFHYYCKQENINSSYLYVHPDMAVLELKGNNPFHTDLAEYGLCPCVLKEDTADDLYEKKEKLIYFSDLSQFFENKKHNYVLLSTNFRFIEALINIDSENWELFHPELNYRNLRVNIGKPHSILLNAQKQLLNMARPLDDIYDLAGIRFCRRNNSSAYSFFAEHYDDYMAHVDYALWVNSILYWFKQYSPLKLSKILELACGTANMSIHFVRKGYTVFACDNSVDMLKIAAGKTVKPKLYYASLTDPILGKDYQLVICMFDSINYLTQTKQIAKVLQEVSLALETGGLFIFDISTLENSMDNFAHLCDLHRYSDGLMIHQAYFEYIQLIQKSSLHFFKKNILGYSYQFEQHQQRVYYTYELIEIIRNSPLKLIAIHSTETKTNLYPKHLTTIDDKFSRLFFVLQKV</sequence>
<dbReference type="Gene3D" id="3.40.50.150">
    <property type="entry name" value="Vaccinia Virus protein VP39"/>
    <property type="match status" value="1"/>
</dbReference>
<dbReference type="OrthoDB" id="9783256at2"/>
<protein>
    <recommendedName>
        <fullName evidence="1">Methyltransferase domain-containing protein</fullName>
    </recommendedName>
</protein>
<dbReference type="InterPro" id="IPR041698">
    <property type="entry name" value="Methyltransf_25"/>
</dbReference>
<dbReference type="Proteomes" id="UP000002019">
    <property type="component" value="Chromosome"/>
</dbReference>
<dbReference type="HOGENOM" id="CLU_564636_0_0_0"/>
<keyword evidence="3" id="KW-1185">Reference proteome</keyword>
<dbReference type="CDD" id="cd02440">
    <property type="entry name" value="AdoMet_MTases"/>
    <property type="match status" value="1"/>
</dbReference>